<keyword evidence="2 4" id="KW-0819">tRNA processing</keyword>
<dbReference type="NCBIfam" id="TIGR00071">
    <property type="entry name" value="hisT_truA"/>
    <property type="match status" value="1"/>
</dbReference>
<dbReference type="InterPro" id="IPR001406">
    <property type="entry name" value="PsdUridine_synth_TruA"/>
</dbReference>
<feature type="domain" description="Pseudouridine synthase I TruA alpha/beta" evidence="6">
    <location>
        <begin position="145"/>
        <end position="247"/>
    </location>
</feature>
<sequence length="271" mass="30980">MMQRYAVGIEFCGIRYRGWQTQQAGVPSIQETIEKVLSKIADEPIILHGAGRTDAGVHATNMVAHFDTNAIRPQRGWLMGANSQLPKDISIQWIKEMNMGFHARFKATARRYRYVVYNTLNRPALLHKQVTHVYQTLDVDKMMLAARKFEGTHNFETFRAASCQSSQPVRHLSHCRLTRHGRYLVLDIQADGFLHHMVRNIMGCLLEIGQGCYEIEHIDTMFAAQDRKAAGVTAPADGLYFIQAYYPEHFELPQHPLGPHWLNLPDEIPNI</sequence>
<dbReference type="InterPro" id="IPR020103">
    <property type="entry name" value="PsdUridine_synth_cat_dom_sf"/>
</dbReference>
<keyword evidence="8" id="KW-1185">Reference proteome</keyword>
<feature type="binding site" evidence="4">
    <location>
        <position position="112"/>
    </location>
    <ligand>
        <name>substrate</name>
    </ligand>
</feature>
<dbReference type="SUPFAM" id="SSF55120">
    <property type="entry name" value="Pseudouridine synthase"/>
    <property type="match status" value="1"/>
</dbReference>
<protein>
    <recommendedName>
        <fullName evidence="4">tRNA pseudouridine synthase A</fullName>
        <ecNumber evidence="4">5.4.99.12</ecNumber>
    </recommendedName>
    <alternativeName>
        <fullName evidence="4">tRNA pseudouridine(38-40) synthase</fullName>
    </alternativeName>
    <alternativeName>
        <fullName evidence="4">tRNA pseudouridylate synthase I</fullName>
    </alternativeName>
    <alternativeName>
        <fullName evidence="4">tRNA-uridine isomerase I</fullName>
    </alternativeName>
</protein>
<evidence type="ECO:0000256" key="3">
    <source>
        <dbReference type="ARBA" id="ARBA00023235"/>
    </source>
</evidence>
<dbReference type="PANTHER" id="PTHR11142">
    <property type="entry name" value="PSEUDOURIDYLATE SYNTHASE"/>
    <property type="match status" value="1"/>
</dbReference>
<dbReference type="PANTHER" id="PTHR11142:SF0">
    <property type="entry name" value="TRNA PSEUDOURIDINE SYNTHASE-LIKE 1"/>
    <property type="match status" value="1"/>
</dbReference>
<keyword evidence="3 4" id="KW-0413">Isomerase</keyword>
<evidence type="ECO:0000259" key="6">
    <source>
        <dbReference type="Pfam" id="PF01416"/>
    </source>
</evidence>
<accession>A0ABU0UYQ4</accession>
<dbReference type="HAMAP" id="MF_00171">
    <property type="entry name" value="TruA"/>
    <property type="match status" value="1"/>
</dbReference>
<comment type="catalytic activity">
    <reaction evidence="4 5">
        <text>uridine(38/39/40) in tRNA = pseudouridine(38/39/40) in tRNA</text>
        <dbReference type="Rhea" id="RHEA:22376"/>
        <dbReference type="Rhea" id="RHEA-COMP:10085"/>
        <dbReference type="Rhea" id="RHEA-COMP:10087"/>
        <dbReference type="ChEBI" id="CHEBI:65314"/>
        <dbReference type="ChEBI" id="CHEBI:65315"/>
        <dbReference type="EC" id="5.4.99.12"/>
    </reaction>
</comment>
<dbReference type="PIRSF" id="PIRSF001430">
    <property type="entry name" value="tRNA_psdUrid_synth"/>
    <property type="match status" value="1"/>
</dbReference>
<evidence type="ECO:0000256" key="4">
    <source>
        <dbReference type="HAMAP-Rule" id="MF_00171"/>
    </source>
</evidence>
<dbReference type="Gene3D" id="3.30.70.580">
    <property type="entry name" value="Pseudouridine synthase I, catalytic domain, N-terminal subdomain"/>
    <property type="match status" value="1"/>
</dbReference>
<evidence type="ECO:0000313" key="7">
    <source>
        <dbReference type="EMBL" id="MDQ1209654.1"/>
    </source>
</evidence>
<evidence type="ECO:0000313" key="8">
    <source>
        <dbReference type="Proteomes" id="UP001233360"/>
    </source>
</evidence>
<evidence type="ECO:0000256" key="2">
    <source>
        <dbReference type="ARBA" id="ARBA00022694"/>
    </source>
</evidence>
<feature type="domain" description="Pseudouridine synthase I TruA alpha/beta" evidence="6">
    <location>
        <begin position="10"/>
        <end position="105"/>
    </location>
</feature>
<dbReference type="Gene3D" id="3.30.70.660">
    <property type="entry name" value="Pseudouridine synthase I, catalytic domain, C-terminal subdomain"/>
    <property type="match status" value="1"/>
</dbReference>
<comment type="caution">
    <text evidence="4">Lacks conserved residue(s) required for the propagation of feature annotation.</text>
</comment>
<dbReference type="EC" id="5.4.99.12" evidence="4"/>
<dbReference type="InterPro" id="IPR020097">
    <property type="entry name" value="PsdUridine_synth_TruA_a/b_dom"/>
</dbReference>
<comment type="subunit">
    <text evidence="4">Homodimer.</text>
</comment>
<name>A0ABU0UYQ4_ACIBI</name>
<proteinExistence type="inferred from homology"/>
<evidence type="ECO:0000256" key="5">
    <source>
        <dbReference type="RuleBase" id="RU003792"/>
    </source>
</evidence>
<dbReference type="InterPro" id="IPR020095">
    <property type="entry name" value="PsdUridine_synth_TruA_C"/>
</dbReference>
<dbReference type="Proteomes" id="UP001233360">
    <property type="component" value="Unassembled WGS sequence"/>
</dbReference>
<dbReference type="Pfam" id="PF01416">
    <property type="entry name" value="PseudoU_synth_1"/>
    <property type="match status" value="2"/>
</dbReference>
<organism evidence="7 8">
    <name type="scientific">Acinetobacter baylyi</name>
    <dbReference type="NCBI Taxonomy" id="202950"/>
    <lineage>
        <taxon>Bacteria</taxon>
        <taxon>Pseudomonadati</taxon>
        <taxon>Pseudomonadota</taxon>
        <taxon>Gammaproteobacteria</taxon>
        <taxon>Moraxellales</taxon>
        <taxon>Moraxellaceae</taxon>
        <taxon>Acinetobacter</taxon>
    </lineage>
</organism>
<comment type="caution">
    <text evidence="7">The sequence shown here is derived from an EMBL/GenBank/DDBJ whole genome shotgun (WGS) entry which is preliminary data.</text>
</comment>
<comment type="similarity">
    <text evidence="1 4 5">Belongs to the tRNA pseudouridine synthase TruA family.</text>
</comment>
<comment type="function">
    <text evidence="4">Formation of pseudouridine at positions 38, 39 and 40 in the anticodon stem and loop of transfer RNAs.</text>
</comment>
<dbReference type="EMBL" id="JAUTBK010000002">
    <property type="protein sequence ID" value="MDQ1209654.1"/>
    <property type="molecule type" value="Genomic_DNA"/>
</dbReference>
<reference evidence="7 8" key="1">
    <citation type="submission" date="2023-07" db="EMBL/GenBank/DDBJ databases">
        <title>Functional and genomic diversity of the sorghum phyllosphere microbiome.</title>
        <authorList>
            <person name="Shade A."/>
        </authorList>
    </citation>
    <scope>NUCLEOTIDE SEQUENCE [LARGE SCALE GENOMIC DNA]</scope>
    <source>
        <strain evidence="7 8">SORGH_AS_0887</strain>
    </source>
</reference>
<dbReference type="CDD" id="cd02570">
    <property type="entry name" value="PseudoU_synth_EcTruA"/>
    <property type="match status" value="1"/>
</dbReference>
<evidence type="ECO:0000256" key="1">
    <source>
        <dbReference type="ARBA" id="ARBA00009375"/>
    </source>
</evidence>
<gene>
    <name evidence="4" type="primary">truA</name>
    <name evidence="7" type="ORF">QE380_002577</name>
</gene>
<dbReference type="GO" id="GO:0160147">
    <property type="term" value="F:tRNA pseudouridine(38-40) synthase activity"/>
    <property type="evidence" value="ECO:0007669"/>
    <property type="project" value="UniProtKB-EC"/>
</dbReference>
<dbReference type="InterPro" id="IPR020094">
    <property type="entry name" value="TruA/RsuA/RluB/E/F_N"/>
</dbReference>
<feature type="active site" description="Nucleophile" evidence="4">
    <location>
        <position position="54"/>
    </location>
</feature>